<dbReference type="VEuPathDB" id="VectorBase:FBgn0259994"/>
<feature type="transmembrane region" description="Helical" evidence="12">
    <location>
        <begin position="92"/>
        <end position="114"/>
    </location>
</feature>
<reference evidence="13 15" key="2">
    <citation type="journal article" date="2002" name="Genome Biol.">
        <title>Finishing a whole-genome shotgun: release 3 of the Drosophila melanogaster euchromatic genome sequence.</title>
        <authorList>
            <person name="Celniker S.E."/>
            <person name="Wheeler D.A."/>
            <person name="Kronmiller B."/>
            <person name="Carlson J.W."/>
            <person name="Halpern A."/>
            <person name="Patel S."/>
            <person name="Adams M."/>
            <person name="Champe M."/>
            <person name="Dugan S.P."/>
            <person name="Frise E."/>
            <person name="Hodgson A."/>
            <person name="George R.A."/>
            <person name="Hoskins R.A."/>
            <person name="Laverty T."/>
            <person name="Muzny D.M."/>
            <person name="Nelson C.R."/>
            <person name="Pacleb J.M."/>
            <person name="Park S."/>
            <person name="Pfeiffer B.D."/>
            <person name="Richards S."/>
            <person name="Sodergren E.J."/>
            <person name="Svirskas R."/>
            <person name="Tabor P.E."/>
            <person name="Wan K."/>
            <person name="Stapleton M."/>
            <person name="Sutton G.G."/>
            <person name="Venter C."/>
            <person name="Weinstock G."/>
            <person name="Scherer S.E."/>
            <person name="Myers E.W."/>
            <person name="Gibbs R.A."/>
            <person name="Rubin G.M."/>
        </authorList>
    </citation>
    <scope>NUCLEOTIDE SEQUENCE [LARGE SCALE GENOMIC DNA]</scope>
    <source>
        <strain evidence="15">Berkeley</strain>
    </source>
</reference>
<dbReference type="DNASU" id="8674066"/>
<evidence type="ECO:0000256" key="7">
    <source>
        <dbReference type="ARBA" id="ARBA00022989"/>
    </source>
</evidence>
<feature type="transmembrane region" description="Helical" evidence="12">
    <location>
        <begin position="840"/>
        <end position="861"/>
    </location>
</feature>
<reference evidence="13 15" key="7">
    <citation type="journal article" date="2007" name="Science">
        <title>The Release 5.1 annotation of Drosophila melanogaster heterochromatin.</title>
        <authorList>
            <person name="Smith C.D."/>
            <person name="Shu S."/>
            <person name="Mungall C.J."/>
            <person name="Karpen G.H."/>
        </authorList>
    </citation>
    <scope>NUCLEOTIDE SEQUENCE [LARGE SCALE GENOMIC DNA]</scope>
    <source>
        <strain evidence="15">Berkeley</strain>
    </source>
</reference>
<comment type="subcellular location">
    <subcellularLocation>
        <location evidence="1">Cell membrane</location>
        <topology evidence="1">Multi-pass membrane protein</topology>
    </subcellularLocation>
</comment>
<proteinExistence type="evidence at protein level"/>
<keyword evidence="10" id="KW-0407">Ion channel</keyword>
<reference evidence="13 15" key="4">
    <citation type="journal article" date="2002" name="Genome Biol.">
        <title>The transposable elements of the Drosophila melanogaster euchromatin: a genomics perspective.</title>
        <authorList>
            <person name="Kaminker J.S."/>
            <person name="Bergman C.M."/>
            <person name="Kronmiller B."/>
            <person name="Carlson J."/>
            <person name="Svirskas R."/>
            <person name="Patel S."/>
            <person name="Frise E."/>
            <person name="Wheeler D.A."/>
            <person name="Lewis S.E."/>
            <person name="Rubin G.M."/>
            <person name="Ashburner M."/>
            <person name="Celniker S.E."/>
        </authorList>
    </citation>
    <scope>NUCLEOTIDE SEQUENCE [LARGE SCALE GENOMIC DNA]</scope>
    <source>
        <strain evidence="15">Berkeley</strain>
    </source>
</reference>
<dbReference type="Proteomes" id="UP000000803">
    <property type="component" value="Chromosome X"/>
</dbReference>
<dbReference type="Pfam" id="PF03189">
    <property type="entry name" value="Otopetrin"/>
    <property type="match status" value="1"/>
</dbReference>
<evidence type="ECO:0000313" key="15">
    <source>
        <dbReference type="Proteomes" id="UP000000803"/>
    </source>
</evidence>
<feature type="transmembrane region" description="Helical" evidence="12">
    <location>
        <begin position="669"/>
        <end position="689"/>
    </location>
</feature>
<dbReference type="GO" id="GO:0015252">
    <property type="term" value="F:proton channel activity"/>
    <property type="evidence" value="ECO:0007669"/>
    <property type="project" value="InterPro"/>
</dbReference>
<gene>
    <name evidence="13 14" type="primary">OtopLa</name>
    <name evidence="13" type="synonym">anon-WO0140519.181</name>
    <name evidence="13" type="synonym">CG11473</name>
    <name evidence="13" type="synonym">CG17761</name>
    <name evidence="13" type="synonym">dm_OtopLa</name>
    <name evidence="13" type="synonym">Dmel\CG42492</name>
    <name evidence="13" type="synonym">dmOTOPLa</name>
    <name evidence="13" type="synonym">OtopLA</name>
    <name evidence="13" type="synonym">otopla</name>
    <name evidence="13 14" type="ORF">CG42492</name>
    <name evidence="13" type="ORF">Dmel_CG42492</name>
</gene>
<feature type="transmembrane region" description="Helical" evidence="12">
    <location>
        <begin position="882"/>
        <end position="899"/>
    </location>
</feature>
<evidence type="ECO:0000313" key="13">
    <source>
        <dbReference type="EMBL" id="AGB95103.1"/>
    </source>
</evidence>
<dbReference type="RefSeq" id="NP_001259257.1">
    <property type="nucleotide sequence ID" value="NM_001272328.1"/>
</dbReference>
<feature type="transmembrane region" description="Helical" evidence="12">
    <location>
        <begin position="737"/>
        <end position="757"/>
    </location>
</feature>
<keyword evidence="5 12" id="KW-0812">Transmembrane</keyword>
<evidence type="ECO:0000256" key="9">
    <source>
        <dbReference type="ARBA" id="ARBA00023136"/>
    </source>
</evidence>
<dbReference type="FlyBase" id="FBgn0259994">
    <property type="gene designation" value="OtopLa"/>
</dbReference>
<keyword evidence="7 12" id="KW-1133">Transmembrane helix</keyword>
<feature type="transmembrane region" description="Helical" evidence="12">
    <location>
        <begin position="235"/>
        <end position="256"/>
    </location>
</feature>
<feature type="region of interest" description="Disordered" evidence="11">
    <location>
        <begin position="157"/>
        <end position="195"/>
    </location>
</feature>
<evidence type="ECO:0007829" key="16">
    <source>
        <dbReference type="PeptideAtlas" id="M9PGH2"/>
    </source>
</evidence>
<keyword evidence="6" id="KW-0375">Hydrogen ion transport</keyword>
<evidence type="ECO:0000256" key="6">
    <source>
        <dbReference type="ARBA" id="ARBA00022781"/>
    </source>
</evidence>
<keyword evidence="15" id="KW-1185">Reference proteome</keyword>
<feature type="transmembrane region" description="Helical" evidence="12">
    <location>
        <begin position="309"/>
        <end position="331"/>
    </location>
</feature>
<evidence type="ECO:0000256" key="2">
    <source>
        <dbReference type="ARBA" id="ARBA00006513"/>
    </source>
</evidence>
<evidence type="ECO:0000256" key="5">
    <source>
        <dbReference type="ARBA" id="ARBA00022692"/>
    </source>
</evidence>
<name>M9PGH2_DROME</name>
<feature type="transmembrane region" description="Helical" evidence="12">
    <location>
        <begin position="129"/>
        <end position="149"/>
    </location>
</feature>
<keyword evidence="9 12" id="KW-0472">Membrane</keyword>
<evidence type="ECO:0000256" key="4">
    <source>
        <dbReference type="ARBA" id="ARBA00022475"/>
    </source>
</evidence>
<reference evidence="13 15" key="11">
    <citation type="journal article" date="2015" name="Genome Res.">
        <title>The Release 6 reference sequence of the Drosophila melanogaster genome.</title>
        <authorList>
            <person name="Hoskins R.A."/>
            <person name="Carlson J.W."/>
            <person name="Wan K.H."/>
            <person name="Park S."/>
            <person name="Mendez I."/>
            <person name="Galle S.E."/>
            <person name="Booth B.W."/>
            <person name="Pfeiffer B.D."/>
            <person name="George R.A."/>
            <person name="Svirskas R."/>
            <person name="Krzywinski M."/>
            <person name="Schein J."/>
            <person name="Accardo M.C."/>
            <person name="Damia E."/>
            <person name="Messina G."/>
            <person name="Mendez-Lago M."/>
            <person name="de Pablos B."/>
            <person name="Demakova O.V."/>
            <person name="Andreyeva E.N."/>
            <person name="Boldyreva L.V."/>
            <person name="Marra M."/>
            <person name="Carvalho A.B."/>
            <person name="Dimitri P."/>
            <person name="Villasante A."/>
            <person name="Zhimulev I.F."/>
            <person name="Rubin G.M."/>
            <person name="Karpen G.H."/>
            <person name="Celniker S.E."/>
        </authorList>
    </citation>
    <scope>NUCLEOTIDE SEQUENCE [LARGE SCALE GENOMIC DNA]</scope>
    <source>
        <strain evidence="15">Berkeley</strain>
    </source>
</reference>
<dbReference type="InterPro" id="IPR004878">
    <property type="entry name" value="Otopetrin"/>
</dbReference>
<accession>M9PGH2</accession>
<feature type="transmembrane region" description="Helical" evidence="12">
    <location>
        <begin position="809"/>
        <end position="828"/>
    </location>
</feature>
<organism evidence="13 15">
    <name type="scientific">Drosophila melanogaster</name>
    <name type="common">Fruit fly</name>
    <dbReference type="NCBI Taxonomy" id="7227"/>
    <lineage>
        <taxon>Eukaryota</taxon>
        <taxon>Metazoa</taxon>
        <taxon>Ecdysozoa</taxon>
        <taxon>Arthropoda</taxon>
        <taxon>Hexapoda</taxon>
        <taxon>Insecta</taxon>
        <taxon>Pterygota</taxon>
        <taxon>Neoptera</taxon>
        <taxon>Endopterygota</taxon>
        <taxon>Diptera</taxon>
        <taxon>Brachycera</taxon>
        <taxon>Muscomorpha</taxon>
        <taxon>Ephydroidea</taxon>
        <taxon>Drosophilidae</taxon>
        <taxon>Drosophila</taxon>
        <taxon>Sophophora</taxon>
    </lineage>
</organism>
<dbReference type="BioGRID-ORCS" id="8674066">
    <property type="hits" value="0 hits in 3 CRISPR screens"/>
</dbReference>
<reference evidence="13 15" key="3">
    <citation type="journal article" date="2002" name="Genome Biol.">
        <title>Annotation of the Drosophila melanogaster euchromatic genome: a systematic review.</title>
        <authorList>
            <person name="Misra S."/>
            <person name="Crosby M.A."/>
            <person name="Mungall C.J."/>
            <person name="Matthews B.B."/>
            <person name="Campbell K.S."/>
            <person name="Hradecky P."/>
            <person name="Huang Y."/>
            <person name="Kaminker J.S."/>
            <person name="Millburn G.H."/>
            <person name="Prochnik S.E."/>
            <person name="Smith C.D."/>
            <person name="Tupy J.L."/>
            <person name="Whitfied E.J."/>
            <person name="Bayraktaroglu L."/>
            <person name="Berman B.P."/>
            <person name="Bettencourt B.R."/>
            <person name="Celniker S.E."/>
            <person name="de Grey A.D."/>
            <person name="Drysdale R.A."/>
            <person name="Harris N.L."/>
            <person name="Richter J."/>
            <person name="Russo S."/>
            <person name="Schroeder A.J."/>
            <person name="Shu S.Q."/>
            <person name="Stapleton M."/>
            <person name="Yamada C."/>
            <person name="Ashburner M."/>
            <person name="Gelbart W.M."/>
            <person name="Rubin G.M."/>
            <person name="Lewis S.E."/>
        </authorList>
    </citation>
    <scope>GENOME REANNOTATION</scope>
    <source>
        <strain evidence="15">Berkeley</strain>
    </source>
</reference>
<evidence type="ECO:0000256" key="12">
    <source>
        <dbReference type="SAM" id="Phobius"/>
    </source>
</evidence>
<dbReference type="CTD" id="8674066"/>
<reference evidence="13 15" key="1">
    <citation type="journal article" date="2000" name="Science">
        <title>The genome sequence of Drosophila melanogaster.</title>
        <authorList>
            <person name="Adams M.D."/>
            <person name="Celniker S.E."/>
            <person name="Holt R.A."/>
            <person name="Evans C.A."/>
            <person name="Gocayne J.D."/>
            <person name="Amanatides P.G."/>
            <person name="Scherer S.E."/>
            <person name="Li P.W."/>
            <person name="Hoskins R.A."/>
            <person name="Galle R.F."/>
            <person name="George R.A."/>
            <person name="Lewis S.E."/>
            <person name="Richards S."/>
            <person name="Ashburner M."/>
            <person name="Henderson S.N."/>
            <person name="Sutton G.G."/>
            <person name="Wortman J.R."/>
            <person name="Yandell M.D."/>
            <person name="Zhang Q."/>
            <person name="Chen L.X."/>
            <person name="Brandon R.C."/>
            <person name="Rogers Y.H."/>
            <person name="Blazej R.G."/>
            <person name="Champe M."/>
            <person name="Pfeiffer B.D."/>
            <person name="Wan K.H."/>
            <person name="Doyle C."/>
            <person name="Baxter E.G."/>
            <person name="Helt G."/>
            <person name="Nelson C.R."/>
            <person name="Gabor G.L."/>
            <person name="Abril J.F."/>
            <person name="Agbayani A."/>
            <person name="An H.J."/>
            <person name="Andrews-Pfannkoch C."/>
            <person name="Baldwin D."/>
            <person name="Ballew R.M."/>
            <person name="Basu A."/>
            <person name="Baxendale J."/>
            <person name="Bayraktaroglu L."/>
            <person name="Beasley E.M."/>
            <person name="Beeson K.Y."/>
            <person name="Benos P.V."/>
            <person name="Berman B.P."/>
            <person name="Bhandari D."/>
            <person name="Bolshakov S."/>
            <person name="Borkova D."/>
            <person name="Botchan M.R."/>
            <person name="Bouck J."/>
            <person name="Brokstein P."/>
            <person name="Brottier P."/>
            <person name="Burtis K.C."/>
            <person name="Busam D.A."/>
            <person name="Butler H."/>
            <person name="Cadieu E."/>
            <person name="Center A."/>
            <person name="Chandra I."/>
            <person name="Cherry J.M."/>
            <person name="Cawley S."/>
            <person name="Dahlke C."/>
            <person name="Davenport L.B."/>
            <person name="Davies P."/>
            <person name="de Pablos B."/>
            <person name="Delcher A."/>
            <person name="Deng Z."/>
            <person name="Mays A.D."/>
            <person name="Dew I."/>
            <person name="Dietz S.M."/>
            <person name="Dodson K."/>
            <person name="Doup L.E."/>
            <person name="Downes M."/>
            <person name="Dugan-Rocha S."/>
            <person name="Dunkov B.C."/>
            <person name="Dunn P."/>
            <person name="Durbin K.J."/>
            <person name="Evangelista C.C."/>
            <person name="Ferraz C."/>
            <person name="Ferriera S."/>
            <person name="Fleischmann W."/>
            <person name="Fosler C."/>
            <person name="Gabrielian A.E."/>
            <person name="Garg N.S."/>
            <person name="Gelbart W.M."/>
            <person name="Glasser K."/>
            <person name="Glodek A."/>
            <person name="Gong F."/>
            <person name="Gorrell J.H."/>
            <person name="Gu Z."/>
            <person name="Guan P."/>
            <person name="Harris M."/>
            <person name="Harris N.L."/>
            <person name="Harvey D."/>
            <person name="Heiman T.J."/>
            <person name="Hernandez J.R."/>
            <person name="Houck J."/>
            <person name="Hostin D."/>
            <person name="Houston K.A."/>
            <person name="Howland T.J."/>
            <person name="Wei M.H."/>
            <person name="Ibegwam C."/>
            <person name="Jalali M."/>
            <person name="Kalush F."/>
            <person name="Karpen G.H."/>
            <person name="Ke Z."/>
            <person name="Kennison J.A."/>
            <person name="Ketchum K.A."/>
            <person name="Kimmel B.E."/>
            <person name="Kodira C.D."/>
            <person name="Kraft C."/>
            <person name="Kravitz S."/>
            <person name="Kulp D."/>
            <person name="Lai Z."/>
            <person name="Lasko P."/>
            <person name="Lei Y."/>
            <person name="Levitsky A.A."/>
            <person name="Li J."/>
            <person name="Li Z."/>
            <person name="Liang Y."/>
            <person name="Lin X."/>
            <person name="Liu X."/>
            <person name="Mattei B."/>
            <person name="McIntosh T.C."/>
            <person name="McLeod M.P."/>
            <person name="McPherson D."/>
            <person name="Merkulov G."/>
            <person name="Milshina N.V."/>
            <person name="Mobarry C."/>
            <person name="Morris J."/>
            <person name="Moshrefi A."/>
            <person name="Mount S.M."/>
            <person name="Moy M."/>
            <person name="Murphy B."/>
            <person name="Murphy L."/>
            <person name="Muzny D.M."/>
            <person name="Nelson D.L."/>
            <person name="Nelson D.R."/>
            <person name="Nelson K.A."/>
            <person name="Nixon K."/>
            <person name="Nusskern D.R."/>
            <person name="Pacleb J.M."/>
            <person name="Palazzolo M."/>
            <person name="Pittman G.S."/>
            <person name="Pan S."/>
            <person name="Pollard J."/>
            <person name="Puri V."/>
            <person name="Reese M.G."/>
            <person name="Reinert K."/>
            <person name="Remington K."/>
            <person name="Saunders R.D."/>
            <person name="Scheeler F."/>
            <person name="Shen H."/>
            <person name="Shue B.C."/>
            <person name="Siden-Kiamos I."/>
            <person name="Simpson M."/>
            <person name="Skupski M.P."/>
            <person name="Smith T."/>
            <person name="Spier E."/>
            <person name="Spradling A.C."/>
            <person name="Stapleton M."/>
            <person name="Strong R."/>
            <person name="Sun E."/>
            <person name="Svirskas R."/>
            <person name="Tector C."/>
            <person name="Turner R."/>
            <person name="Venter E."/>
            <person name="Wang A.H."/>
            <person name="Wang X."/>
            <person name="Wang Z.Y."/>
            <person name="Wassarman D.A."/>
            <person name="Weinstock G.M."/>
            <person name="Weissenbach J."/>
            <person name="Williams S.M."/>
            <person name="WoodageT"/>
            <person name="Worley K.C."/>
            <person name="Wu D."/>
            <person name="Yang S."/>
            <person name="Yao Q.A."/>
            <person name="Ye J."/>
            <person name="Yeh R.F."/>
            <person name="Zaveri J.S."/>
            <person name="Zhan M."/>
            <person name="Zhang G."/>
            <person name="Zhao Q."/>
            <person name="Zheng L."/>
            <person name="Zheng X.H."/>
            <person name="Zhong F.N."/>
            <person name="Zhong W."/>
            <person name="Zhou X."/>
            <person name="Zhu S."/>
            <person name="Zhu X."/>
            <person name="Smith H.O."/>
            <person name="Gibbs R.A."/>
            <person name="Myers E.W."/>
            <person name="Rubin G.M."/>
            <person name="Venter J.C."/>
        </authorList>
    </citation>
    <scope>NUCLEOTIDE SEQUENCE [LARGE SCALE GENOMIC DNA]</scope>
    <source>
        <strain evidence="15">Berkeley</strain>
    </source>
</reference>
<keyword evidence="3" id="KW-0813">Transport</keyword>
<reference evidence="13 15" key="5">
    <citation type="journal article" date="2002" name="Genome Biol.">
        <title>Heterochromatic sequences in a Drosophila whole-genome shotgun assembly.</title>
        <authorList>
            <person name="Hoskins R.A."/>
            <person name="Smith C.D."/>
            <person name="Carlson J.W."/>
            <person name="Carvalho A.B."/>
            <person name="Halpern A."/>
            <person name="Kaminker J.S."/>
            <person name="Kennedy C."/>
            <person name="Mungall C.J."/>
            <person name="Sullivan B.A."/>
            <person name="Sutton G.G."/>
            <person name="Yasuhara J.C."/>
            <person name="Wakimoto B.T."/>
            <person name="Myers E.W."/>
            <person name="Celniker S.E."/>
            <person name="Rubin G.M."/>
            <person name="Karpen G.H."/>
        </authorList>
    </citation>
    <scope>NUCLEOTIDE SEQUENCE [LARGE SCALE GENOMIC DNA]</scope>
    <source>
        <strain evidence="15">Berkeley</strain>
    </source>
</reference>
<dbReference type="EMBL" id="AE014298">
    <property type="protein sequence ID" value="AGB95103.1"/>
    <property type="molecule type" value="Genomic_DNA"/>
</dbReference>
<keyword evidence="16" id="KW-1267">Proteomics identification</keyword>
<feature type="region of interest" description="Disordered" evidence="11">
    <location>
        <begin position="36"/>
        <end position="58"/>
    </location>
</feature>
<reference evidence="13 15" key="6">
    <citation type="journal article" date="2005" name="PLoS Comput. Biol.">
        <title>Combined evidence annotation of transposable elements in genome sequences.</title>
        <authorList>
            <person name="Quesneville H."/>
            <person name="Bergman C.M."/>
            <person name="Andrieu O."/>
            <person name="Autard D."/>
            <person name="Nouaud D."/>
            <person name="Ashburner M."/>
            <person name="Anxolabehere D."/>
        </authorList>
    </citation>
    <scope>NUCLEOTIDE SEQUENCE [LARGE SCALE GENOMIC DNA]</scope>
    <source>
        <strain evidence="15">Berkeley</strain>
    </source>
</reference>
<feature type="region of interest" description="Disordered" evidence="11">
    <location>
        <begin position="470"/>
        <end position="518"/>
    </location>
</feature>
<comment type="similarity">
    <text evidence="2">Belongs to the otopetrin family.</text>
</comment>
<evidence type="ECO:0000256" key="8">
    <source>
        <dbReference type="ARBA" id="ARBA00023065"/>
    </source>
</evidence>
<dbReference type="PANTHER" id="PTHR21522:SF62">
    <property type="entry name" value="OTOPETRIN-LIKE A, ISOFORM C"/>
    <property type="match status" value="1"/>
</dbReference>
<dbReference type="AlphaFoldDB" id="M9PGH2"/>
<evidence type="ECO:0000256" key="10">
    <source>
        <dbReference type="ARBA" id="ARBA00023303"/>
    </source>
</evidence>
<evidence type="ECO:0000256" key="1">
    <source>
        <dbReference type="ARBA" id="ARBA00004651"/>
    </source>
</evidence>
<feature type="transmembrane region" description="Helical" evidence="12">
    <location>
        <begin position="276"/>
        <end position="297"/>
    </location>
</feature>
<dbReference type="PANTHER" id="PTHR21522">
    <property type="entry name" value="PROTON CHANNEL OTOP"/>
    <property type="match status" value="1"/>
</dbReference>
<evidence type="ECO:0000256" key="3">
    <source>
        <dbReference type="ARBA" id="ARBA00022448"/>
    </source>
</evidence>
<keyword evidence="4" id="KW-1003">Cell membrane</keyword>
<reference evidence="13 15" key="8">
    <citation type="journal article" date="2007" name="Science">
        <title>Sequence finishing and mapping of Drosophila melanogaster heterochromatin.</title>
        <authorList>
            <person name="Hoskins R.A."/>
            <person name="Carlson J.W."/>
            <person name="Kennedy C."/>
            <person name="Acevedo D."/>
            <person name="Evans-Holm M."/>
            <person name="Frise E."/>
            <person name="Wan K.H."/>
            <person name="Park S."/>
            <person name="Mendez-Lago M."/>
            <person name="Rossi F."/>
            <person name="Villasante A."/>
            <person name="Dimitri P."/>
            <person name="Karpen G.H."/>
            <person name="Celniker S.E."/>
        </authorList>
    </citation>
    <scope>NUCLEOTIDE SEQUENCE [LARGE SCALE GENOMIC DNA]</scope>
    <source>
        <strain evidence="15">Berkeley</strain>
    </source>
</reference>
<reference evidence="13 15" key="9">
    <citation type="journal article" date="2015" name="G3 (Bethesda)">
        <title>Gene Model Annotations for Drosophila melanogaster: Impact of High-Throughput Data.</title>
        <authorList>
            <consortium name="FlyBase Consortium"/>
            <person name="Matthews B.B."/>
            <person name="Dos Santos G."/>
            <person name="Crosby M.A."/>
            <person name="Emmert D.B."/>
            <person name="St Pierre S.E."/>
            <person name="Gramates L.S."/>
            <person name="Zhou P."/>
            <person name="Schroeder A.J."/>
            <person name="Falls K."/>
            <person name="Strelets V."/>
            <person name="Russo S.M."/>
            <person name="Gelbart W.M."/>
            <person name="null"/>
        </authorList>
    </citation>
    <scope>NUCLEOTIDE SEQUENCE [LARGE SCALE GENOMIC DNA]</scope>
    <source>
        <strain evidence="15">Berkeley</strain>
    </source>
</reference>
<dbReference type="GO" id="GO:0005886">
    <property type="term" value="C:plasma membrane"/>
    <property type="evidence" value="ECO:0007669"/>
    <property type="project" value="UniProtKB-SubCell"/>
</dbReference>
<dbReference type="GeneID" id="8674066"/>
<evidence type="ECO:0000313" key="14">
    <source>
        <dbReference type="FlyBase" id="FBgn0259994"/>
    </source>
</evidence>
<feature type="compositionally biased region" description="Low complexity" evidence="11">
    <location>
        <begin position="425"/>
        <end position="436"/>
    </location>
</feature>
<dbReference type="AGR" id="FB:FBgn0259994"/>
<feature type="compositionally biased region" description="Basic and acidic residues" evidence="11">
    <location>
        <begin position="177"/>
        <end position="195"/>
    </location>
</feature>
<protein>
    <submittedName>
        <fullName evidence="13">Otopetrin-like a, isoform G</fullName>
    </submittedName>
</protein>
<keyword evidence="8" id="KW-0406">Ion transport</keyword>
<sequence>MQRCPYIHEMRERLLDQPRETLQLENMERANLLDNRQSASESNQLQGDGYHTSPAHQRTPLVPHDLGEDFNLDFDDDFPIDARRPKNAKTSLFIVTSLVYAILLIVVCIAYVISDVTTHRLPVLYYETFFTYLYGVSILFLLYVFCFLLQESSCCNGGNGGSKPKPQPKEKKSKKAKNADPADSKDAKGSKDSGKAAKGAAYQHTLAKFLEAPVDAEVAVTPKNVRKRKTTHSDLTHGSFFLRVGAIAFGLGAMIYIGLEFGSFFEIPFDSPCHHILIGVNPLLQMIFTFMQMYFIFMNARLNIHRFKVIARFGLMHVVATNICVWIRTLVKESLLEITIYHQKNEPEAGASSIAHSIRQHALRHAGTVLRTHAGPNSEFEVLDGEDILPKDVYKSDNVLSKLVRNTVDGISKSLGMGGDQALDSSTTSSSTTTTTRAPFTTPNYQWHSTTMARKLKKFITSATTAATTAAGSSSTASSTTTISPTISSTTIPSTTISSTTISSSTTFSPFSPSTTTTTTTTAAALNLETSGSESPFGGLQRILSSAAPPSLAPVDGFGSASAATPTSGSGAGSFVDSFLASTLSPASSTEGSASIMNNLFGQGPMENSFQTYTDLGHEEATGLVSFENLESLDNIYPAALSSNIGTLNSTACGRIDIMGTIVYDSAPYLYPFIIEYSLIGAVVLYVMWKHIGRYPGRMNDEDLEHRLEVMLSRRAVAMAQQARSGRVDCVGSSKGLFFGLLLLVGALICLILFFVLVRHQQFSLLAIYLADASHCILMAFAILAIIVGFIRVKNLKFRCEEQSNLNDILLRISAFGLFTYSVFSIIAGSLKVLESEPSLLVTTTGGVAVFQVILQLLFIADVSRRRVHLPEHDRSKPGRQIVTFLLICNVAMFAIYTFEAQKVFANPVSRYVQLEFYGFVPWSIIQRITLPLCIFHRFHSAVTLAEIWKTTYKARLE</sequence>
<feature type="transmembrane region" description="Helical" evidence="12">
    <location>
        <begin position="763"/>
        <end position="788"/>
    </location>
</feature>
<feature type="compositionally biased region" description="Polar residues" evidence="11">
    <location>
        <begin position="36"/>
        <end position="46"/>
    </location>
</feature>
<dbReference type="ExpressionAtlas" id="M9PGH2">
    <property type="expression patterns" value="baseline and differential"/>
</dbReference>
<dbReference type="Bgee" id="FBgn0259994">
    <property type="expression patterns" value="Expressed in eye photoreceptor cell (Drosophila) in open tracheal system trachea and 192 other cell types or tissues"/>
</dbReference>
<reference evidence="13 15" key="10">
    <citation type="journal article" date="2015" name="G3 (Bethesda)">
        <title>Gene Model Annotations for Drosophila melanogaster: The Rule-Benders.</title>
        <authorList>
            <consortium name="FlyBase Consortium"/>
            <person name="Crosby M.A."/>
            <person name="Gramates L.S."/>
            <person name="Dos Santos G."/>
            <person name="Matthews B.B."/>
            <person name="St Pierre S.E."/>
            <person name="Zhou P."/>
            <person name="Schroeder A.J."/>
            <person name="Falls K."/>
            <person name="Emmert D.B."/>
            <person name="Russo S.M."/>
            <person name="Gelbart W.M."/>
            <person name="null"/>
        </authorList>
    </citation>
    <scope>NUCLEOTIDE SEQUENCE [LARGE SCALE GENOMIC DNA]</scope>
    <source>
        <strain evidence="15">Berkeley</strain>
    </source>
</reference>
<dbReference type="OrthoDB" id="6429739at2759"/>
<evidence type="ECO:0000256" key="11">
    <source>
        <dbReference type="SAM" id="MobiDB-lite"/>
    </source>
</evidence>
<feature type="region of interest" description="Disordered" evidence="11">
    <location>
        <begin position="415"/>
        <end position="444"/>
    </location>
</feature>